<dbReference type="InterPro" id="IPR041640">
    <property type="entry name" value="Tyrosinase_C"/>
</dbReference>
<dbReference type="PANTHER" id="PTHR11474">
    <property type="entry name" value="TYROSINASE FAMILY MEMBER"/>
    <property type="match status" value="1"/>
</dbReference>
<evidence type="ECO:0000259" key="13">
    <source>
        <dbReference type="PROSITE" id="PS00498"/>
    </source>
</evidence>
<keyword evidence="7" id="KW-0503">Monooxygenase</keyword>
<evidence type="ECO:0000256" key="6">
    <source>
        <dbReference type="ARBA" id="ARBA00023008"/>
    </source>
</evidence>
<dbReference type="SUPFAM" id="SSF48056">
    <property type="entry name" value="Di-copper centre-containing domain"/>
    <property type="match status" value="1"/>
</dbReference>
<evidence type="ECO:0000256" key="5">
    <source>
        <dbReference type="ARBA" id="ARBA00023002"/>
    </source>
</evidence>
<evidence type="ECO:0000256" key="9">
    <source>
        <dbReference type="ARBA" id="ARBA00048233"/>
    </source>
</evidence>
<dbReference type="PROSITE" id="PS00497">
    <property type="entry name" value="TYROSINASE_1"/>
    <property type="match status" value="1"/>
</dbReference>
<dbReference type="GO" id="GO:0004503">
    <property type="term" value="F:tyrosinase activity"/>
    <property type="evidence" value="ECO:0007669"/>
    <property type="project" value="UniProtKB-EC"/>
</dbReference>
<dbReference type="InterPro" id="IPR002227">
    <property type="entry name" value="Tyrosinase_Cu-bd"/>
</dbReference>
<evidence type="ECO:0000256" key="2">
    <source>
        <dbReference type="ARBA" id="ARBA00009928"/>
    </source>
</evidence>
<comment type="cofactor">
    <cofactor evidence="1">
        <name>Cu(2+)</name>
        <dbReference type="ChEBI" id="CHEBI:29036"/>
    </cofactor>
</comment>
<comment type="caution">
    <text evidence="14">The sequence shown here is derived from an EMBL/GenBank/DDBJ whole genome shotgun (WGS) entry which is preliminary data.</text>
</comment>
<dbReference type="GO" id="GO:0042438">
    <property type="term" value="P:melanin biosynthetic process"/>
    <property type="evidence" value="ECO:0007669"/>
    <property type="project" value="UniProtKB-KW"/>
</dbReference>
<evidence type="ECO:0000259" key="12">
    <source>
        <dbReference type="PROSITE" id="PS00497"/>
    </source>
</evidence>
<feature type="domain" description="Tyrosinase copper-binding" evidence="12">
    <location>
        <begin position="117"/>
        <end position="134"/>
    </location>
</feature>
<feature type="domain" description="Tyrosinase copper-binding" evidence="13">
    <location>
        <begin position="312"/>
        <end position="323"/>
    </location>
</feature>
<evidence type="ECO:0000256" key="7">
    <source>
        <dbReference type="ARBA" id="ARBA00023033"/>
    </source>
</evidence>
<keyword evidence="6" id="KW-0186">Copper</keyword>
<evidence type="ECO:0000256" key="3">
    <source>
        <dbReference type="ARBA" id="ARBA00011906"/>
    </source>
</evidence>
<evidence type="ECO:0000256" key="1">
    <source>
        <dbReference type="ARBA" id="ARBA00001973"/>
    </source>
</evidence>
<organism evidence="14 15">
    <name type="scientific">Paraphaeosphaeria minitans</name>
    <dbReference type="NCBI Taxonomy" id="565426"/>
    <lineage>
        <taxon>Eukaryota</taxon>
        <taxon>Fungi</taxon>
        <taxon>Dikarya</taxon>
        <taxon>Ascomycota</taxon>
        <taxon>Pezizomycotina</taxon>
        <taxon>Dothideomycetes</taxon>
        <taxon>Pleosporomycetidae</taxon>
        <taxon>Pleosporales</taxon>
        <taxon>Massarineae</taxon>
        <taxon>Didymosphaeriaceae</taxon>
        <taxon>Paraphaeosphaeria</taxon>
    </lineage>
</organism>
<reference evidence="14" key="1">
    <citation type="journal article" date="2020" name="Mol. Plant Microbe Interact.">
        <title>Genome Sequence of the Biocontrol Agent Coniothyrium minitans strain Conio (IMI 134523).</title>
        <authorList>
            <person name="Patel D."/>
            <person name="Shittu T.A."/>
            <person name="Baroncelli R."/>
            <person name="Muthumeenakshi S."/>
            <person name="Osborne T.H."/>
            <person name="Janganan T.K."/>
            <person name="Sreenivasaprasad S."/>
        </authorList>
    </citation>
    <scope>NUCLEOTIDE SEQUENCE</scope>
    <source>
        <strain evidence="14">Conio</strain>
    </source>
</reference>
<dbReference type="InterPro" id="IPR050316">
    <property type="entry name" value="Tyrosinase/Hemocyanin"/>
</dbReference>
<accession>A0A9P6GIB7</accession>
<dbReference type="GO" id="GO:0046872">
    <property type="term" value="F:metal ion binding"/>
    <property type="evidence" value="ECO:0007669"/>
    <property type="project" value="UniProtKB-KW"/>
</dbReference>
<evidence type="ECO:0000256" key="8">
    <source>
        <dbReference type="ARBA" id="ARBA00023101"/>
    </source>
</evidence>
<evidence type="ECO:0000256" key="11">
    <source>
        <dbReference type="SAM" id="SignalP"/>
    </source>
</evidence>
<proteinExistence type="inferred from homology"/>
<feature type="signal peptide" evidence="11">
    <location>
        <begin position="1"/>
        <end position="19"/>
    </location>
</feature>
<name>A0A9P6GIB7_9PLEO</name>
<evidence type="ECO:0000313" key="14">
    <source>
        <dbReference type="EMBL" id="KAF9735914.1"/>
    </source>
</evidence>
<gene>
    <name evidence="14" type="ORF">PMIN01_05829</name>
</gene>
<comment type="catalytic activity">
    <reaction evidence="10">
        <text>L-tyrosine + O2 = L-dopaquinone + H2O</text>
        <dbReference type="Rhea" id="RHEA:18117"/>
        <dbReference type="ChEBI" id="CHEBI:15377"/>
        <dbReference type="ChEBI" id="CHEBI:15379"/>
        <dbReference type="ChEBI" id="CHEBI:57924"/>
        <dbReference type="ChEBI" id="CHEBI:58315"/>
        <dbReference type="EC" id="1.14.18.1"/>
    </reaction>
</comment>
<dbReference type="Pfam" id="PF18132">
    <property type="entry name" value="Tyrosinase_C"/>
    <property type="match status" value="1"/>
</dbReference>
<keyword evidence="15" id="KW-1185">Reference proteome</keyword>
<dbReference type="AlphaFoldDB" id="A0A9P6GIB7"/>
<dbReference type="PROSITE" id="PS00498">
    <property type="entry name" value="TYROSINASE_2"/>
    <property type="match status" value="1"/>
</dbReference>
<dbReference type="Pfam" id="PF00264">
    <property type="entry name" value="Tyrosinase"/>
    <property type="match status" value="1"/>
</dbReference>
<evidence type="ECO:0000256" key="10">
    <source>
        <dbReference type="ARBA" id="ARBA00048881"/>
    </source>
</evidence>
<dbReference type="PANTHER" id="PTHR11474:SF76">
    <property type="entry name" value="SHKT DOMAIN-CONTAINING PROTEIN"/>
    <property type="match status" value="1"/>
</dbReference>
<keyword evidence="8" id="KW-0470">Melanin biosynthesis</keyword>
<sequence length="606" mass="68434">MRRFVGFLLTAVFAALVTCTPIDSAPFSMVTTVTEEGHHLTTGIGTRDNGKREIRDLYANYSDQWALYLLGLLKFQQVDQNDPLSYYRISGIHAQPYELWQDAHGVPGMGVGAYCPHMSRLFITWHRPYLALFEQELWKHVKSIAEQAQVDRERWTAAADSFRIPYWDTARGVADGGIPEFLLSPRWPVVGPNGTLVIDNPLYWYQLHPLDRKDFSNADIARYNYTLRWPTTHSSDAIPQLGEWQKAYSEGSKSRQNDINYAFHWASSFQNFSESLENAHSAIHLITGGYPKDSSGQEIHGHMYNTETSAFDPTFMLHHANFDRLLALYTTANPNAWLEPSAVGGNRNWPTFWIPSGGTTDADTRLPPFWKNENEFWTSNDAHHTDVFGYAYPETQYWNFGSDEGWRNNVRGLIQSLYPNSARETLANAVATGDTLTHVVDVDSSFRDWVIHVNASATEMPSTYRAIFSLVGDFSSDASTEIGMWIRMRVDGSGSDAMEIRQAERKGKRFSATEQSLTRAIGLTSSLLDQITAGKLESLDPQAVLPYLEAHLTWNVYGGDDSKRLTPAQLESFAVEVTSTKVYIPKDPSQPLEYSTDTTSYPIRKV</sequence>
<evidence type="ECO:0000256" key="4">
    <source>
        <dbReference type="ARBA" id="ARBA00022723"/>
    </source>
</evidence>
<dbReference type="PRINTS" id="PR00092">
    <property type="entry name" value="TYROSINASE"/>
</dbReference>
<feature type="chain" id="PRO_5040129406" description="tyrosinase" evidence="11">
    <location>
        <begin position="20"/>
        <end position="606"/>
    </location>
</feature>
<keyword evidence="11" id="KW-0732">Signal</keyword>
<protein>
    <recommendedName>
        <fullName evidence="3">tyrosinase</fullName>
        <ecNumber evidence="3">1.14.18.1</ecNumber>
    </recommendedName>
</protein>
<dbReference type="EC" id="1.14.18.1" evidence="3"/>
<evidence type="ECO:0000313" key="15">
    <source>
        <dbReference type="Proteomes" id="UP000756921"/>
    </source>
</evidence>
<dbReference type="Gene3D" id="1.10.1280.10">
    <property type="entry name" value="Di-copper center containing domain from catechol oxidase"/>
    <property type="match status" value="1"/>
</dbReference>
<keyword evidence="4" id="KW-0479">Metal-binding</keyword>
<dbReference type="Proteomes" id="UP000756921">
    <property type="component" value="Unassembled WGS sequence"/>
</dbReference>
<keyword evidence="5" id="KW-0560">Oxidoreductase</keyword>
<comment type="similarity">
    <text evidence="2">Belongs to the tyrosinase family.</text>
</comment>
<dbReference type="EMBL" id="WJXW01000005">
    <property type="protein sequence ID" value="KAF9735914.1"/>
    <property type="molecule type" value="Genomic_DNA"/>
</dbReference>
<dbReference type="InterPro" id="IPR008922">
    <property type="entry name" value="Di-copper_centre_dom_sf"/>
</dbReference>
<dbReference type="OrthoDB" id="6132182at2759"/>
<comment type="catalytic activity">
    <reaction evidence="9">
        <text>2 L-dopa + O2 = 2 L-dopaquinone + 2 H2O</text>
        <dbReference type="Rhea" id="RHEA:34287"/>
        <dbReference type="ChEBI" id="CHEBI:15377"/>
        <dbReference type="ChEBI" id="CHEBI:15379"/>
        <dbReference type="ChEBI" id="CHEBI:57504"/>
        <dbReference type="ChEBI" id="CHEBI:57924"/>
        <dbReference type="EC" id="1.14.18.1"/>
    </reaction>
</comment>